<dbReference type="InterPro" id="IPR013785">
    <property type="entry name" value="Aldolase_TIM"/>
</dbReference>
<dbReference type="AlphaFoldDB" id="A0A2J6QZV4"/>
<dbReference type="Proteomes" id="UP000235786">
    <property type="component" value="Unassembled WGS sequence"/>
</dbReference>
<dbReference type="Gene3D" id="3.20.20.70">
    <property type="entry name" value="Aldolase class I"/>
    <property type="match status" value="1"/>
</dbReference>
<protein>
    <submittedName>
        <fullName evidence="2">FMN-linked oxidoreductase</fullName>
    </submittedName>
</protein>
<keyword evidence="3" id="KW-1185">Reference proteome</keyword>
<accession>A0A2J6QZV4</accession>
<evidence type="ECO:0000313" key="3">
    <source>
        <dbReference type="Proteomes" id="UP000235786"/>
    </source>
</evidence>
<reference evidence="2 3" key="1">
    <citation type="submission" date="2016-04" db="EMBL/GenBank/DDBJ databases">
        <title>A degradative enzymes factory behind the ericoid mycorrhizal symbiosis.</title>
        <authorList>
            <consortium name="DOE Joint Genome Institute"/>
            <person name="Martino E."/>
            <person name="Morin E."/>
            <person name="Grelet G."/>
            <person name="Kuo A."/>
            <person name="Kohler A."/>
            <person name="Daghino S."/>
            <person name="Barry K."/>
            <person name="Choi C."/>
            <person name="Cichocki N."/>
            <person name="Clum A."/>
            <person name="Copeland A."/>
            <person name="Hainaut M."/>
            <person name="Haridas S."/>
            <person name="Labutti K."/>
            <person name="Lindquist E."/>
            <person name="Lipzen A."/>
            <person name="Khouja H.-R."/>
            <person name="Murat C."/>
            <person name="Ohm R."/>
            <person name="Olson A."/>
            <person name="Spatafora J."/>
            <person name="Veneault-Fourrey C."/>
            <person name="Henrissat B."/>
            <person name="Grigoriev I."/>
            <person name="Martin F."/>
            <person name="Perotto S."/>
        </authorList>
    </citation>
    <scope>NUCLEOTIDE SEQUENCE [LARGE SCALE GENOMIC DNA]</scope>
    <source>
        <strain evidence="2 3">F</strain>
    </source>
</reference>
<dbReference type="EMBL" id="KZ613961">
    <property type="protein sequence ID" value="PMD31761.1"/>
    <property type="molecule type" value="Genomic_DNA"/>
</dbReference>
<dbReference type="PANTHER" id="PTHR22893:SF93">
    <property type="entry name" value="HYPOTHETICAL OXIDOREDUCTASE (EUROFUNG)"/>
    <property type="match status" value="1"/>
</dbReference>
<dbReference type="InterPro" id="IPR045247">
    <property type="entry name" value="Oye-like"/>
</dbReference>
<dbReference type="CDD" id="cd02933">
    <property type="entry name" value="OYE_like_FMN"/>
    <property type="match status" value="1"/>
</dbReference>
<dbReference type="Pfam" id="PF00724">
    <property type="entry name" value="Oxidored_FMN"/>
    <property type="match status" value="1"/>
</dbReference>
<evidence type="ECO:0000259" key="1">
    <source>
        <dbReference type="Pfam" id="PF00724"/>
    </source>
</evidence>
<evidence type="ECO:0000313" key="2">
    <source>
        <dbReference type="EMBL" id="PMD31761.1"/>
    </source>
</evidence>
<sequence length="406" mass="44592">MASSPSPPRGAASALFTPFKIANGTTTLAHRIIMAPMTRNRGIPFPSPSSTTPTRIWLPDSLLANYYSQRSTPNGLQITENILISPSAGAMPGVPGLWLPEQVSGWKEVTSAVHAKGGIIYAQLCHHGRAALPQFTGLPTVSASATPWSTDEKYPYPPPGESSRVQLRDFPPKELSEQEIQSTIQEFVTAARNAREAGFDGVEVHAGNGYLLEQFLASGVNKRKDKYGGSAENRSRFVVEVVDAVGSAIGVQNMAVRMSPWGVYNDIEDGDRFNTWRTLCEGLGKLGGLSYVHFVEAREDERAGWEKSWGEGRDVGFGWVREVLGGVPVLSAGVWDKDTVWGAVESGRVDGCVFARWFVSNPDLVERLRLEKDLTIYNRAKFYGPTSKREVGYTDYLTWEEESSEK</sequence>
<dbReference type="PANTHER" id="PTHR22893">
    <property type="entry name" value="NADH OXIDOREDUCTASE-RELATED"/>
    <property type="match status" value="1"/>
</dbReference>
<name>A0A2J6QZV4_HYAVF</name>
<dbReference type="GO" id="GO:0010181">
    <property type="term" value="F:FMN binding"/>
    <property type="evidence" value="ECO:0007669"/>
    <property type="project" value="InterPro"/>
</dbReference>
<dbReference type="SUPFAM" id="SSF51395">
    <property type="entry name" value="FMN-linked oxidoreductases"/>
    <property type="match status" value="1"/>
</dbReference>
<gene>
    <name evidence="2" type="ORF">L207DRAFT_441571</name>
</gene>
<dbReference type="InterPro" id="IPR001155">
    <property type="entry name" value="OxRdtase_FMN_N"/>
</dbReference>
<feature type="domain" description="NADH:flavin oxidoreductase/NADH oxidase N-terminal" evidence="1">
    <location>
        <begin position="15"/>
        <end position="369"/>
    </location>
</feature>
<dbReference type="GO" id="GO:0016491">
    <property type="term" value="F:oxidoreductase activity"/>
    <property type="evidence" value="ECO:0007669"/>
    <property type="project" value="InterPro"/>
</dbReference>
<proteinExistence type="predicted"/>
<dbReference type="OrthoDB" id="276546at2759"/>
<organism evidence="2 3">
    <name type="scientific">Hyaloscypha variabilis (strain UAMH 11265 / GT02V1 / F)</name>
    <name type="common">Meliniomyces variabilis</name>
    <dbReference type="NCBI Taxonomy" id="1149755"/>
    <lineage>
        <taxon>Eukaryota</taxon>
        <taxon>Fungi</taxon>
        <taxon>Dikarya</taxon>
        <taxon>Ascomycota</taxon>
        <taxon>Pezizomycotina</taxon>
        <taxon>Leotiomycetes</taxon>
        <taxon>Helotiales</taxon>
        <taxon>Hyaloscyphaceae</taxon>
        <taxon>Hyaloscypha</taxon>
        <taxon>Hyaloscypha variabilis</taxon>
    </lineage>
</organism>